<dbReference type="Gene3D" id="1.10.8.10">
    <property type="entry name" value="DNA helicase RuvA subunit, C-terminal domain"/>
    <property type="match status" value="1"/>
</dbReference>
<evidence type="ECO:0000256" key="6">
    <source>
        <dbReference type="HAMAP-Rule" id="MF_00050"/>
    </source>
</evidence>
<dbReference type="RefSeq" id="WP_054732607.1">
    <property type="nucleotide sequence ID" value="NZ_AZFZ01000004.1"/>
</dbReference>
<organism evidence="10 11">
    <name type="scientific">Lentilactobacillus parafarraginis DSM 18390 = JCM 14109</name>
    <dbReference type="NCBI Taxonomy" id="1423786"/>
    <lineage>
        <taxon>Bacteria</taxon>
        <taxon>Bacillati</taxon>
        <taxon>Bacillota</taxon>
        <taxon>Bacilli</taxon>
        <taxon>Lactobacillales</taxon>
        <taxon>Lactobacillaceae</taxon>
        <taxon>Lentilactobacillus</taxon>
    </lineage>
</organism>
<dbReference type="EMBL" id="AZFZ01000004">
    <property type="protein sequence ID" value="KRM45412.1"/>
    <property type="molecule type" value="Genomic_DNA"/>
</dbReference>
<dbReference type="GO" id="GO:0003746">
    <property type="term" value="F:translation elongation factor activity"/>
    <property type="evidence" value="ECO:0007669"/>
    <property type="project" value="UniProtKB-UniRule"/>
</dbReference>
<sequence>MAKISASQVMELRKKTGVGMMDAKKALVSTDGDFDKAIDVLREKGVAKAEKKSDRVAANGLANVIVKGNTAAIIEVNSETDFVASSDPFKEAVNRISDAIVTNKPADVEAALALKTDKGTIRDDLIETTQVTGEKVSLRRFAIVEKQDGDVFGLYLHNGGLIASLVQLKGADEATAKDVAMHVAATNPEYLNKDEVPADRLAHEKEVLKQEALNEGKPEKIVEKMVEGRLHKFLAEICLEDQEFVKDPDQTVAHYVASKNGSIVKFIRYEVGEGIEQKQQSFEDEVRDQLGN</sequence>
<evidence type="ECO:0000313" key="11">
    <source>
        <dbReference type="Proteomes" id="UP000051010"/>
    </source>
</evidence>
<dbReference type="GO" id="GO:0005737">
    <property type="term" value="C:cytoplasm"/>
    <property type="evidence" value="ECO:0007669"/>
    <property type="project" value="UniProtKB-SubCell"/>
</dbReference>
<accession>A0A0R1YXY1</accession>
<protein>
    <recommendedName>
        <fullName evidence="2 6">Elongation factor Ts</fullName>
        <shortName evidence="6">EF-Ts</shortName>
    </recommendedName>
</protein>
<dbReference type="InterPro" id="IPR001816">
    <property type="entry name" value="Transl_elong_EFTs/EF1B"/>
</dbReference>
<dbReference type="Pfam" id="PF00889">
    <property type="entry name" value="EF_TS"/>
    <property type="match status" value="1"/>
</dbReference>
<reference evidence="10 11" key="1">
    <citation type="journal article" date="2015" name="Genome Announc.">
        <title>Expanding the biotechnology potential of lactobacilli through comparative genomics of 213 strains and associated genera.</title>
        <authorList>
            <person name="Sun Z."/>
            <person name="Harris H.M."/>
            <person name="McCann A."/>
            <person name="Guo C."/>
            <person name="Argimon S."/>
            <person name="Zhang W."/>
            <person name="Yang X."/>
            <person name="Jeffery I.B."/>
            <person name="Cooney J.C."/>
            <person name="Kagawa T.F."/>
            <person name="Liu W."/>
            <person name="Song Y."/>
            <person name="Salvetti E."/>
            <person name="Wrobel A."/>
            <person name="Rasinkangas P."/>
            <person name="Parkhill J."/>
            <person name="Rea M.C."/>
            <person name="O'Sullivan O."/>
            <person name="Ritari J."/>
            <person name="Douillard F.P."/>
            <person name="Paul Ross R."/>
            <person name="Yang R."/>
            <person name="Briner A.E."/>
            <person name="Felis G.E."/>
            <person name="de Vos W.M."/>
            <person name="Barrangou R."/>
            <person name="Klaenhammer T.R."/>
            <person name="Caufield P.W."/>
            <person name="Cui Y."/>
            <person name="Zhang H."/>
            <person name="O'Toole P.W."/>
        </authorList>
    </citation>
    <scope>NUCLEOTIDE SEQUENCE [LARGE SCALE GENOMIC DNA]</scope>
    <source>
        <strain evidence="10 11">DSM 18390</strain>
    </source>
</reference>
<dbReference type="PROSITE" id="PS01127">
    <property type="entry name" value="EF_TS_2"/>
    <property type="match status" value="1"/>
</dbReference>
<evidence type="ECO:0000256" key="8">
    <source>
        <dbReference type="RuleBase" id="RU000643"/>
    </source>
</evidence>
<evidence type="ECO:0000259" key="9">
    <source>
        <dbReference type="Pfam" id="PF00889"/>
    </source>
</evidence>
<dbReference type="Proteomes" id="UP000051010">
    <property type="component" value="Unassembled WGS sequence"/>
</dbReference>
<evidence type="ECO:0000313" key="10">
    <source>
        <dbReference type="EMBL" id="KRM45412.1"/>
    </source>
</evidence>
<evidence type="ECO:0000256" key="2">
    <source>
        <dbReference type="ARBA" id="ARBA00016956"/>
    </source>
</evidence>
<keyword evidence="3 6" id="KW-0251">Elongation factor</keyword>
<dbReference type="FunFam" id="1.10.286.20:FF:000001">
    <property type="entry name" value="Elongation factor Ts"/>
    <property type="match status" value="1"/>
</dbReference>
<evidence type="ECO:0000256" key="7">
    <source>
        <dbReference type="RuleBase" id="RU000642"/>
    </source>
</evidence>
<dbReference type="InterPro" id="IPR009060">
    <property type="entry name" value="UBA-like_sf"/>
</dbReference>
<comment type="similarity">
    <text evidence="1 6 7">Belongs to the EF-Ts family.</text>
</comment>
<evidence type="ECO:0000256" key="1">
    <source>
        <dbReference type="ARBA" id="ARBA00005532"/>
    </source>
</evidence>
<dbReference type="InterPro" id="IPR014039">
    <property type="entry name" value="Transl_elong_EFTs/EF1B_dimer"/>
</dbReference>
<dbReference type="NCBIfam" id="TIGR00116">
    <property type="entry name" value="tsf"/>
    <property type="match status" value="1"/>
</dbReference>
<dbReference type="CDD" id="cd14275">
    <property type="entry name" value="UBA_EF-Ts"/>
    <property type="match status" value="1"/>
</dbReference>
<feature type="region of interest" description="Involved in Mg(2+) ion dislocation from EF-Tu" evidence="6">
    <location>
        <begin position="80"/>
        <end position="83"/>
    </location>
</feature>
<dbReference type="PROSITE" id="PS01126">
    <property type="entry name" value="EF_TS_1"/>
    <property type="match status" value="1"/>
</dbReference>
<dbReference type="PATRIC" id="fig|1423786.4.peg.1924"/>
<comment type="caution">
    <text evidence="10">The sequence shown here is derived from an EMBL/GenBank/DDBJ whole genome shotgun (WGS) entry which is preliminary data.</text>
</comment>
<dbReference type="AlphaFoldDB" id="A0A0R1YXY1"/>
<comment type="function">
    <text evidence="5 6 7">Associates with the EF-Tu.GDP complex and induces the exchange of GDP to GTP. It remains bound to the aminoacyl-tRNA.EF-Tu.GTP complex up to the GTP hydrolysis stage on the ribosome.</text>
</comment>
<evidence type="ECO:0000256" key="3">
    <source>
        <dbReference type="ARBA" id="ARBA00022768"/>
    </source>
</evidence>
<dbReference type="Gene3D" id="1.10.286.20">
    <property type="match status" value="1"/>
</dbReference>
<evidence type="ECO:0000256" key="5">
    <source>
        <dbReference type="ARBA" id="ARBA00025453"/>
    </source>
</evidence>
<name>A0A0R1YXY1_9LACO</name>
<dbReference type="SUPFAM" id="SSF54713">
    <property type="entry name" value="Elongation factor Ts (EF-Ts), dimerisation domain"/>
    <property type="match status" value="2"/>
</dbReference>
<proteinExistence type="inferred from homology"/>
<dbReference type="SUPFAM" id="SSF46934">
    <property type="entry name" value="UBA-like"/>
    <property type="match status" value="1"/>
</dbReference>
<feature type="domain" description="Translation elongation factor EFTs/EF1B dimerisation" evidence="9">
    <location>
        <begin position="71"/>
        <end position="273"/>
    </location>
</feature>
<dbReference type="PANTHER" id="PTHR11741:SF0">
    <property type="entry name" value="ELONGATION FACTOR TS, MITOCHONDRIAL"/>
    <property type="match status" value="1"/>
</dbReference>
<gene>
    <name evidence="6" type="primary">tsf</name>
    <name evidence="10" type="ORF">FD47_GL001821</name>
</gene>
<evidence type="ECO:0000256" key="4">
    <source>
        <dbReference type="ARBA" id="ARBA00022917"/>
    </source>
</evidence>
<comment type="subcellular location">
    <subcellularLocation>
        <location evidence="6 8">Cytoplasm</location>
    </subcellularLocation>
</comment>
<dbReference type="Gene3D" id="3.30.479.20">
    <property type="entry name" value="Elongation factor Ts, dimerisation domain"/>
    <property type="match status" value="2"/>
</dbReference>
<dbReference type="FunFam" id="1.10.8.10:FF:000001">
    <property type="entry name" value="Elongation factor Ts"/>
    <property type="match status" value="1"/>
</dbReference>
<dbReference type="InterPro" id="IPR018101">
    <property type="entry name" value="Transl_elong_Ts_CS"/>
</dbReference>
<dbReference type="HAMAP" id="MF_00050">
    <property type="entry name" value="EF_Ts"/>
    <property type="match status" value="1"/>
</dbReference>
<dbReference type="PANTHER" id="PTHR11741">
    <property type="entry name" value="ELONGATION FACTOR TS"/>
    <property type="match status" value="1"/>
</dbReference>
<dbReference type="InterPro" id="IPR036402">
    <property type="entry name" value="EF-Ts_dimer_sf"/>
</dbReference>
<keyword evidence="6" id="KW-0963">Cytoplasm</keyword>
<keyword evidence="4 6" id="KW-0648">Protein biosynthesis</keyword>